<dbReference type="Proteomes" id="UP000305887">
    <property type="component" value="Unassembled WGS sequence"/>
</dbReference>
<dbReference type="AlphaFoldDB" id="A0A5C4N605"/>
<feature type="signal peptide" evidence="2">
    <location>
        <begin position="1"/>
        <end position="18"/>
    </location>
</feature>
<evidence type="ECO:0000259" key="3">
    <source>
        <dbReference type="PROSITE" id="PS50240"/>
    </source>
</evidence>
<feature type="chain" id="PRO_5022957336" evidence="2">
    <location>
        <begin position="19"/>
        <end position="275"/>
    </location>
</feature>
<dbReference type="GO" id="GO:0006508">
    <property type="term" value="P:proteolysis"/>
    <property type="evidence" value="ECO:0007669"/>
    <property type="project" value="UniProtKB-KW"/>
</dbReference>
<keyword evidence="1 2" id="KW-0732">Signal</keyword>
<protein>
    <submittedName>
        <fullName evidence="4">Trypsin-like serine protease</fullName>
    </submittedName>
</protein>
<sequence>MRMAAWLLAFALATPAAAQGTGLHSLGTGTEAAAWEAVGRLDIGGKGFCTGSLIAPDVVLTAAHCLYDRATGSPVDPSRIEFRAGFRNGRSAATRVARSAMPHPAYRFDPAAGAAESRNDLALVELDEPIGVAGVRPFETAPEVQAGAEVSVVSYALGRAEAPSREDACGVLGQEGGVFVLTCDVDFGASGAPVFQMDGSIARIVSVVSAKGRLDGQRVALGTSLTQPLAELREAFAAARAGLAQARIAAGERADTGAHIIHAKEVLNPQAVLPR</sequence>
<dbReference type="Gene3D" id="2.40.10.10">
    <property type="entry name" value="Trypsin-like serine proteases"/>
    <property type="match status" value="2"/>
</dbReference>
<name>A0A5C4N605_9RHOB</name>
<organism evidence="4 5">
    <name type="scientific">Rubellimicrobium rubrum</name>
    <dbReference type="NCBI Taxonomy" id="2585369"/>
    <lineage>
        <taxon>Bacteria</taxon>
        <taxon>Pseudomonadati</taxon>
        <taxon>Pseudomonadota</taxon>
        <taxon>Alphaproteobacteria</taxon>
        <taxon>Rhodobacterales</taxon>
        <taxon>Roseobacteraceae</taxon>
        <taxon>Rubellimicrobium</taxon>
    </lineage>
</organism>
<dbReference type="SMART" id="SM00020">
    <property type="entry name" value="Tryp_SPc"/>
    <property type="match status" value="1"/>
</dbReference>
<proteinExistence type="predicted"/>
<evidence type="ECO:0000256" key="2">
    <source>
        <dbReference type="SAM" id="SignalP"/>
    </source>
</evidence>
<dbReference type="Pfam" id="PF13365">
    <property type="entry name" value="Trypsin_2"/>
    <property type="match status" value="1"/>
</dbReference>
<dbReference type="PANTHER" id="PTHR15462:SF8">
    <property type="entry name" value="SERINE PROTEASE"/>
    <property type="match status" value="1"/>
</dbReference>
<dbReference type="GO" id="GO:0004252">
    <property type="term" value="F:serine-type endopeptidase activity"/>
    <property type="evidence" value="ECO:0007669"/>
    <property type="project" value="InterPro"/>
</dbReference>
<evidence type="ECO:0000313" key="5">
    <source>
        <dbReference type="Proteomes" id="UP000305887"/>
    </source>
</evidence>
<evidence type="ECO:0000256" key="1">
    <source>
        <dbReference type="ARBA" id="ARBA00022729"/>
    </source>
</evidence>
<evidence type="ECO:0000313" key="4">
    <source>
        <dbReference type="EMBL" id="TNC52482.1"/>
    </source>
</evidence>
<dbReference type="InterPro" id="IPR001314">
    <property type="entry name" value="Peptidase_S1A"/>
</dbReference>
<dbReference type="SUPFAM" id="SSF50494">
    <property type="entry name" value="Trypsin-like serine proteases"/>
    <property type="match status" value="1"/>
</dbReference>
<dbReference type="InterPro" id="IPR001254">
    <property type="entry name" value="Trypsin_dom"/>
</dbReference>
<dbReference type="InterPro" id="IPR043504">
    <property type="entry name" value="Peptidase_S1_PA_chymotrypsin"/>
</dbReference>
<dbReference type="PROSITE" id="PS00134">
    <property type="entry name" value="TRYPSIN_HIS"/>
    <property type="match status" value="1"/>
</dbReference>
<dbReference type="EMBL" id="VDFU01000002">
    <property type="protein sequence ID" value="TNC52482.1"/>
    <property type="molecule type" value="Genomic_DNA"/>
</dbReference>
<dbReference type="InterPro" id="IPR009003">
    <property type="entry name" value="Peptidase_S1_PA"/>
</dbReference>
<dbReference type="InterPro" id="IPR050966">
    <property type="entry name" value="Glutamyl_endopeptidase"/>
</dbReference>
<dbReference type="RefSeq" id="WP_139075166.1">
    <property type="nucleotide sequence ID" value="NZ_VDFU01000002.1"/>
</dbReference>
<dbReference type="PRINTS" id="PR00722">
    <property type="entry name" value="CHYMOTRYPSIN"/>
</dbReference>
<accession>A0A5C4N605</accession>
<gene>
    <name evidence="4" type="ORF">FHG66_02805</name>
</gene>
<comment type="caution">
    <text evidence="4">The sequence shown here is derived from an EMBL/GenBank/DDBJ whole genome shotgun (WGS) entry which is preliminary data.</text>
</comment>
<keyword evidence="4" id="KW-0378">Hydrolase</keyword>
<dbReference type="InterPro" id="IPR018114">
    <property type="entry name" value="TRYPSIN_HIS"/>
</dbReference>
<feature type="domain" description="Peptidase S1" evidence="3">
    <location>
        <begin position="17"/>
        <end position="237"/>
    </location>
</feature>
<dbReference type="PROSITE" id="PS50240">
    <property type="entry name" value="TRYPSIN_DOM"/>
    <property type="match status" value="1"/>
</dbReference>
<dbReference type="OrthoDB" id="267336at2"/>
<reference evidence="4 5" key="1">
    <citation type="submission" date="2019-06" db="EMBL/GenBank/DDBJ databases">
        <title>YIM 131921 draft genome.</title>
        <authorList>
            <person name="Jiang L."/>
        </authorList>
    </citation>
    <scope>NUCLEOTIDE SEQUENCE [LARGE SCALE GENOMIC DNA]</scope>
    <source>
        <strain evidence="4 5">YIM 131921</strain>
    </source>
</reference>
<keyword evidence="5" id="KW-1185">Reference proteome</keyword>
<dbReference type="PANTHER" id="PTHR15462">
    <property type="entry name" value="SERINE PROTEASE"/>
    <property type="match status" value="1"/>
</dbReference>
<keyword evidence="4" id="KW-0645">Protease</keyword>